<evidence type="ECO:0000259" key="10">
    <source>
        <dbReference type="PROSITE" id="PS50011"/>
    </source>
</evidence>
<dbReference type="PANTHER" id="PTHR47974:SF13">
    <property type="entry name" value="G-TYPE LECTIN S-RECEPTOR-LIKE SERINE_THREONINE-PROTEIN KINASE SD3-1"/>
    <property type="match status" value="1"/>
</dbReference>
<comment type="subcellular location">
    <subcellularLocation>
        <location evidence="1">Membrane</location>
        <topology evidence="1">Single-pass membrane protein</topology>
    </subcellularLocation>
</comment>
<dbReference type="Gene3D" id="3.30.200.20">
    <property type="entry name" value="Phosphorylase Kinase, domain 1"/>
    <property type="match status" value="1"/>
</dbReference>
<evidence type="ECO:0000256" key="6">
    <source>
        <dbReference type="ARBA" id="ARBA00023157"/>
    </source>
</evidence>
<dbReference type="SUPFAM" id="SSF56112">
    <property type="entry name" value="Protein kinase-like (PK-like)"/>
    <property type="match status" value="1"/>
</dbReference>
<dbReference type="InterPro" id="IPR036426">
    <property type="entry name" value="Bulb-type_lectin_dom_sf"/>
</dbReference>
<dbReference type="GO" id="GO:0005524">
    <property type="term" value="F:ATP binding"/>
    <property type="evidence" value="ECO:0007669"/>
    <property type="project" value="InterPro"/>
</dbReference>
<name>A0A6A2ZLU1_HIBSY</name>
<feature type="domain" description="Apple" evidence="12">
    <location>
        <begin position="171"/>
        <end position="251"/>
    </location>
</feature>
<dbReference type="SMART" id="SM00473">
    <property type="entry name" value="PAN_AP"/>
    <property type="match status" value="1"/>
</dbReference>
<keyword evidence="14" id="KW-1185">Reference proteome</keyword>
<dbReference type="SUPFAM" id="SSF51110">
    <property type="entry name" value="alpha-D-mannose-specific plant lectins"/>
    <property type="match status" value="1"/>
</dbReference>
<accession>A0A6A2ZLU1</accession>
<evidence type="ECO:0000256" key="2">
    <source>
        <dbReference type="ARBA" id="ARBA00022692"/>
    </source>
</evidence>
<dbReference type="Pfam" id="PF00954">
    <property type="entry name" value="S_locus_glycop"/>
    <property type="match status" value="1"/>
</dbReference>
<dbReference type="Pfam" id="PF07714">
    <property type="entry name" value="PK_Tyr_Ser-Thr"/>
    <property type="match status" value="1"/>
</dbReference>
<keyword evidence="7" id="KW-0325">Glycoprotein</keyword>
<feature type="domain" description="Bulb-type lectin" evidence="11">
    <location>
        <begin position="1"/>
        <end position="119"/>
    </location>
</feature>
<dbReference type="Gene3D" id="2.90.10.10">
    <property type="entry name" value="Bulb-type lectin domain"/>
    <property type="match status" value="1"/>
</dbReference>
<evidence type="ECO:0000313" key="14">
    <source>
        <dbReference type="Proteomes" id="UP000436088"/>
    </source>
</evidence>
<comment type="caution">
    <text evidence="13">The sequence shown here is derived from an EMBL/GenBank/DDBJ whole genome shotgun (WGS) entry which is preliminary data.</text>
</comment>
<reference evidence="13" key="1">
    <citation type="submission" date="2019-09" db="EMBL/GenBank/DDBJ databases">
        <title>Draft genome information of white flower Hibiscus syriacus.</title>
        <authorList>
            <person name="Kim Y.-M."/>
        </authorList>
    </citation>
    <scope>NUCLEOTIDE SEQUENCE [LARGE SCALE GENOMIC DNA]</scope>
    <source>
        <strain evidence="13">YM2019G1</strain>
    </source>
</reference>
<keyword evidence="4 9" id="KW-1133">Transmembrane helix</keyword>
<gene>
    <name evidence="13" type="ORF">F3Y22_tig00110833pilonHSYRG00255</name>
</gene>
<dbReference type="PROSITE" id="PS50927">
    <property type="entry name" value="BULB_LECTIN"/>
    <property type="match status" value="1"/>
</dbReference>
<evidence type="ECO:0000256" key="8">
    <source>
        <dbReference type="SAM" id="MobiDB-lite"/>
    </source>
</evidence>
<sequence length="607" mass="68436">MDTLLPGQRLSTFKTLRAASRNYVSSLYSLYMNVSGQLQLRWESSIIYWSTERLSHLNLSVVVTSDGSLQLQAPNSRPVWSVFGEDHNDTVRFRFLRLDVDGNLRLYSWMEGLQTWRSVWQAVENQCNVFATCDQQGICVFNVSGTRVCACPFHHTVQPNSKCLVSYQHECKSGSVMIEHANMFLYGIYPVHDFISLTSQDKCKSLCLSDPSCTAVTFTNDGSAKCRTMRTRYVSGYSDPSLRATSFVKRCSGSLATDLVFPLKSSPRARKKSYNICIPCLVGAASGTIFVFILTQLGMGFYLYKRRNSYSSLSSLAYSSPSSKCLIMLSFSEIKELTGNFSEQLGPKMFKGALPDKQPVAVKELEATIEARKFRAAVSKVGSIYHKGLVKLEGYCCEFDHRYLVYEYAENGSLEKYIENPTLAERLTWRRRKEISLSVGKAILYLHTECREFLCHGNLKCENVLLNENFEARVNEFGSGTFYGEASSHRASTQKDVEDFGKMVLTLVSGIKEVDDVLDWAYKECVEGRPENVVDKRLKDEADSDEVEQTLRIAFWCLQTDECVKPLMGEVVKLLEGTLPVDLPPPPFSHRISSREVEDSSRSGSES</sequence>
<dbReference type="PROSITE" id="PS50011">
    <property type="entry name" value="PROTEIN_KINASE_DOM"/>
    <property type="match status" value="1"/>
</dbReference>
<dbReference type="GO" id="GO:0004672">
    <property type="term" value="F:protein kinase activity"/>
    <property type="evidence" value="ECO:0007669"/>
    <property type="project" value="InterPro"/>
</dbReference>
<evidence type="ECO:0000259" key="12">
    <source>
        <dbReference type="PROSITE" id="PS50948"/>
    </source>
</evidence>
<keyword evidence="5 9" id="KW-0472">Membrane</keyword>
<dbReference type="PROSITE" id="PS50948">
    <property type="entry name" value="PAN"/>
    <property type="match status" value="1"/>
</dbReference>
<organism evidence="13 14">
    <name type="scientific">Hibiscus syriacus</name>
    <name type="common">Rose of Sharon</name>
    <dbReference type="NCBI Taxonomy" id="106335"/>
    <lineage>
        <taxon>Eukaryota</taxon>
        <taxon>Viridiplantae</taxon>
        <taxon>Streptophyta</taxon>
        <taxon>Embryophyta</taxon>
        <taxon>Tracheophyta</taxon>
        <taxon>Spermatophyta</taxon>
        <taxon>Magnoliopsida</taxon>
        <taxon>eudicotyledons</taxon>
        <taxon>Gunneridae</taxon>
        <taxon>Pentapetalae</taxon>
        <taxon>rosids</taxon>
        <taxon>malvids</taxon>
        <taxon>Malvales</taxon>
        <taxon>Malvaceae</taxon>
        <taxon>Malvoideae</taxon>
        <taxon>Hibiscus</taxon>
    </lineage>
</organism>
<dbReference type="InterPro" id="IPR001245">
    <property type="entry name" value="Ser-Thr/Tyr_kinase_cat_dom"/>
</dbReference>
<dbReference type="AlphaFoldDB" id="A0A6A2ZLU1"/>
<evidence type="ECO:0000256" key="4">
    <source>
        <dbReference type="ARBA" id="ARBA00022989"/>
    </source>
</evidence>
<keyword evidence="6" id="KW-1015">Disulfide bond</keyword>
<evidence type="ECO:0000256" key="9">
    <source>
        <dbReference type="SAM" id="Phobius"/>
    </source>
</evidence>
<dbReference type="FunFam" id="3.30.200.20:FF:000798">
    <property type="entry name" value="G-type lectin S-receptor-like serine/threonine-protein kinase SD3-1"/>
    <property type="match status" value="1"/>
</dbReference>
<feature type="transmembrane region" description="Helical" evidence="9">
    <location>
        <begin position="281"/>
        <end position="304"/>
    </location>
</feature>
<keyword evidence="2 9" id="KW-0812">Transmembrane</keyword>
<evidence type="ECO:0000256" key="1">
    <source>
        <dbReference type="ARBA" id="ARBA00004167"/>
    </source>
</evidence>
<evidence type="ECO:0000259" key="11">
    <source>
        <dbReference type="PROSITE" id="PS50927"/>
    </source>
</evidence>
<dbReference type="GO" id="GO:0030246">
    <property type="term" value="F:carbohydrate binding"/>
    <property type="evidence" value="ECO:0007669"/>
    <property type="project" value="UniProtKB-KW"/>
</dbReference>
<evidence type="ECO:0000256" key="7">
    <source>
        <dbReference type="ARBA" id="ARBA00023180"/>
    </source>
</evidence>
<dbReference type="InterPro" id="IPR000719">
    <property type="entry name" value="Prot_kinase_dom"/>
</dbReference>
<evidence type="ECO:0000256" key="3">
    <source>
        <dbReference type="ARBA" id="ARBA00022729"/>
    </source>
</evidence>
<dbReference type="GO" id="GO:0048544">
    <property type="term" value="P:recognition of pollen"/>
    <property type="evidence" value="ECO:0007669"/>
    <property type="project" value="InterPro"/>
</dbReference>
<dbReference type="PANTHER" id="PTHR47974">
    <property type="entry name" value="OS07G0415500 PROTEIN"/>
    <property type="match status" value="1"/>
</dbReference>
<dbReference type="Pfam" id="PF00024">
    <property type="entry name" value="PAN_1"/>
    <property type="match status" value="1"/>
</dbReference>
<dbReference type="InterPro" id="IPR003609">
    <property type="entry name" value="Pan_app"/>
</dbReference>
<dbReference type="InterPro" id="IPR000858">
    <property type="entry name" value="S_locus_glycoprot_dom"/>
</dbReference>
<proteinExistence type="predicted"/>
<dbReference type="Proteomes" id="UP000436088">
    <property type="component" value="Unassembled WGS sequence"/>
</dbReference>
<dbReference type="GO" id="GO:0016020">
    <property type="term" value="C:membrane"/>
    <property type="evidence" value="ECO:0007669"/>
    <property type="project" value="UniProtKB-SubCell"/>
</dbReference>
<dbReference type="Gene3D" id="1.10.510.10">
    <property type="entry name" value="Transferase(Phosphotransferase) domain 1"/>
    <property type="match status" value="2"/>
</dbReference>
<evidence type="ECO:0000313" key="13">
    <source>
        <dbReference type="EMBL" id="KAE8692536.1"/>
    </source>
</evidence>
<dbReference type="InterPro" id="IPR001480">
    <property type="entry name" value="Bulb-type_lectin_dom"/>
</dbReference>
<keyword evidence="3" id="KW-0732">Signal</keyword>
<evidence type="ECO:0000256" key="5">
    <source>
        <dbReference type="ARBA" id="ARBA00023136"/>
    </source>
</evidence>
<dbReference type="InterPro" id="IPR011009">
    <property type="entry name" value="Kinase-like_dom_sf"/>
</dbReference>
<feature type="region of interest" description="Disordered" evidence="8">
    <location>
        <begin position="585"/>
        <end position="607"/>
    </location>
</feature>
<protein>
    <submittedName>
        <fullName evidence="13">G-type lectin S-receptor-like serine/threonine-protein kinase SD3-1</fullName>
    </submittedName>
</protein>
<dbReference type="EMBL" id="VEPZ02001133">
    <property type="protein sequence ID" value="KAE8692536.1"/>
    <property type="molecule type" value="Genomic_DNA"/>
</dbReference>
<feature type="domain" description="Protein kinase" evidence="10">
    <location>
        <begin position="291"/>
        <end position="607"/>
    </location>
</feature>